<accession>A0A091BXL6</accession>
<evidence type="ECO:0000313" key="1">
    <source>
        <dbReference type="EMBL" id="KFN90346.1"/>
    </source>
</evidence>
<proteinExistence type="predicted"/>
<comment type="caution">
    <text evidence="1">The sequence shown here is derived from an EMBL/GenBank/DDBJ whole genome shotgun (WGS) entry which is preliminary data.</text>
</comment>
<protein>
    <submittedName>
        <fullName evidence="1">Uncharacterized protein</fullName>
    </submittedName>
</protein>
<dbReference type="AlphaFoldDB" id="A0A091BXL6"/>
<name>A0A091BXL6_9ENTE</name>
<dbReference type="PATRIC" id="fig|1302648.3.peg.1513"/>
<dbReference type="Pfam" id="PF11184">
    <property type="entry name" value="DUF2969"/>
    <property type="match status" value="1"/>
</dbReference>
<gene>
    <name evidence="1" type="ORF">TMU3MR103_1549</name>
</gene>
<dbReference type="EMBL" id="JPVT01000163">
    <property type="protein sequence ID" value="KFN90346.1"/>
    <property type="molecule type" value="Genomic_DNA"/>
</dbReference>
<dbReference type="InterPro" id="IPR021351">
    <property type="entry name" value="DUF2969"/>
</dbReference>
<keyword evidence="2" id="KW-1185">Reference proteome</keyword>
<dbReference type="Proteomes" id="UP000029381">
    <property type="component" value="Unassembled WGS sequence"/>
</dbReference>
<evidence type="ECO:0000313" key="2">
    <source>
        <dbReference type="Proteomes" id="UP000029381"/>
    </source>
</evidence>
<sequence length="84" mass="9615">MVDEVKGLKKNKEIEVHSEETTRTINGKTYPVTELYIGKKQIGAVLSYGEKEFQSFADDENLGTSKNMNAAIETIIRRWNLHEQ</sequence>
<organism evidence="1 2">
    <name type="scientific">Tetragenococcus muriaticus 3MR10-3</name>
    <dbReference type="NCBI Taxonomy" id="1302648"/>
    <lineage>
        <taxon>Bacteria</taxon>
        <taxon>Bacillati</taxon>
        <taxon>Bacillota</taxon>
        <taxon>Bacilli</taxon>
        <taxon>Lactobacillales</taxon>
        <taxon>Enterococcaceae</taxon>
        <taxon>Tetragenococcus</taxon>
    </lineage>
</organism>
<reference evidence="1 2" key="1">
    <citation type="submission" date="2014-08" db="EMBL/GenBank/DDBJ databases">
        <title>Genome sequence of Tetragenococcus muriaticus.</title>
        <authorList>
            <person name="Chuea-nongthon C."/>
            <person name="Rodtong S."/>
            <person name="Yongsawatdigul J."/>
            <person name="Steele J.L."/>
            <person name="Liu X.-y."/>
            <person name="Speers J."/>
            <person name="Glasner J.D."/>
            <person name="Neeno-Eckwall E.C."/>
        </authorList>
    </citation>
    <scope>NUCLEOTIDE SEQUENCE [LARGE SCALE GENOMIC DNA]</scope>
    <source>
        <strain evidence="1 2">3MR10-3</strain>
    </source>
</reference>